<feature type="transmembrane region" description="Helical" evidence="1">
    <location>
        <begin position="81"/>
        <end position="100"/>
    </location>
</feature>
<dbReference type="RefSeq" id="WP_078482122.1">
    <property type="nucleotide sequence ID" value="NZ_MPRL01000001.1"/>
</dbReference>
<feature type="transmembrane region" description="Helical" evidence="1">
    <location>
        <begin position="171"/>
        <end position="193"/>
    </location>
</feature>
<evidence type="ECO:0000256" key="1">
    <source>
        <dbReference type="SAM" id="Phobius"/>
    </source>
</evidence>
<proteinExistence type="predicted"/>
<sequence>MEAVQITFAAALLIGFSYGAGPCNIACLPYLGPIFLSRESERLGRWGTILPFSAGRIFSYALLGTAAGLIGAQITDTLKGGSASIILGGVTIAVGLWLLYRSRSARSHCCRTPAAEHSVEVAIPTTTPEKSNRRFAFGLFGMGFSMALNPCLPLGTIAVAAAATADPIKGMWLGLGFGLGAVVFPGLLFGWLLSRFGDEIRHHLANWQHHLERITALLLMLLGSATLMGWISP</sequence>
<feature type="transmembrane region" description="Helical" evidence="1">
    <location>
        <begin position="6"/>
        <end position="36"/>
    </location>
</feature>
<protein>
    <recommendedName>
        <fullName evidence="2">Urease accessory protein UreH-like transmembrane domain-containing protein</fullName>
    </recommendedName>
</protein>
<feature type="transmembrane region" description="Helical" evidence="1">
    <location>
        <begin position="214"/>
        <end position="232"/>
    </location>
</feature>
<evidence type="ECO:0000259" key="2">
    <source>
        <dbReference type="Pfam" id="PF13386"/>
    </source>
</evidence>
<name>A0A1T2LBF8_9GAMM</name>
<evidence type="ECO:0000313" key="4">
    <source>
        <dbReference type="Proteomes" id="UP000191110"/>
    </source>
</evidence>
<gene>
    <name evidence="3" type="ORF">BOW53_00570</name>
</gene>
<accession>A0A1T2LBF8</accession>
<dbReference type="PANTHER" id="PTHR31272:SF9">
    <property type="entry name" value="BLL1027 PROTEIN"/>
    <property type="match status" value="1"/>
</dbReference>
<comment type="caution">
    <text evidence="3">The sequence shown here is derived from an EMBL/GenBank/DDBJ whole genome shotgun (WGS) entry which is preliminary data.</text>
</comment>
<dbReference type="OrthoDB" id="5294350at2"/>
<dbReference type="PANTHER" id="PTHR31272">
    <property type="entry name" value="CYTOCHROME C-TYPE BIOGENESIS PROTEIN HI_1454-RELATED"/>
    <property type="match status" value="1"/>
</dbReference>
<dbReference type="InterPro" id="IPR039447">
    <property type="entry name" value="UreH-like_TM_dom"/>
</dbReference>
<evidence type="ECO:0000313" key="3">
    <source>
        <dbReference type="EMBL" id="OOZ42364.1"/>
    </source>
</evidence>
<keyword evidence="1" id="KW-0472">Membrane</keyword>
<reference evidence="3 4" key="1">
    <citation type="submission" date="2016-11" db="EMBL/GenBank/DDBJ databases">
        <title>Mixed transmission modes and dynamic genome evolution in an obligate animal-bacterial symbiosis.</title>
        <authorList>
            <person name="Russell S.L."/>
            <person name="Corbett-Detig R.B."/>
            <person name="Cavanaugh C.M."/>
        </authorList>
    </citation>
    <scope>NUCLEOTIDE SEQUENCE [LARGE SCALE GENOMIC DNA]</scope>
    <source>
        <strain evidence="3">Sveles-Q1</strain>
    </source>
</reference>
<keyword evidence="4" id="KW-1185">Reference proteome</keyword>
<dbReference type="Pfam" id="PF13386">
    <property type="entry name" value="DsbD_2"/>
    <property type="match status" value="1"/>
</dbReference>
<dbReference type="Proteomes" id="UP000191110">
    <property type="component" value="Unassembled WGS sequence"/>
</dbReference>
<feature type="transmembrane region" description="Helical" evidence="1">
    <location>
        <begin position="139"/>
        <end position="165"/>
    </location>
</feature>
<organism evidence="3 4">
    <name type="scientific">Solemya pervernicosa gill symbiont</name>
    <dbReference type="NCBI Taxonomy" id="642797"/>
    <lineage>
        <taxon>Bacteria</taxon>
        <taxon>Pseudomonadati</taxon>
        <taxon>Pseudomonadota</taxon>
        <taxon>Gammaproteobacteria</taxon>
        <taxon>sulfur-oxidizing symbionts</taxon>
    </lineage>
</organism>
<feature type="domain" description="Urease accessory protein UreH-like transmembrane" evidence="2">
    <location>
        <begin position="10"/>
        <end position="223"/>
    </location>
</feature>
<dbReference type="AlphaFoldDB" id="A0A1T2LBF8"/>
<dbReference type="InterPro" id="IPR051790">
    <property type="entry name" value="Cytochrome_c-biogenesis_DsbD"/>
</dbReference>
<keyword evidence="1" id="KW-1133">Transmembrane helix</keyword>
<feature type="transmembrane region" description="Helical" evidence="1">
    <location>
        <begin position="57"/>
        <end position="75"/>
    </location>
</feature>
<dbReference type="EMBL" id="MPRL01000001">
    <property type="protein sequence ID" value="OOZ42364.1"/>
    <property type="molecule type" value="Genomic_DNA"/>
</dbReference>
<keyword evidence="1" id="KW-0812">Transmembrane</keyword>